<keyword evidence="1" id="KW-0812">Transmembrane</keyword>
<dbReference type="KEGG" id="slk:SLUN_16615"/>
<protein>
    <recommendedName>
        <fullName evidence="4">Holin</fullName>
    </recommendedName>
</protein>
<dbReference type="AlphaFoldDB" id="A0A2R4T3A7"/>
<proteinExistence type="predicted"/>
<name>A0A2R4T3A7_9ACTN</name>
<dbReference type="EMBL" id="CP026304">
    <property type="protein sequence ID" value="AVZ73564.1"/>
    <property type="molecule type" value="Genomic_DNA"/>
</dbReference>
<evidence type="ECO:0000313" key="3">
    <source>
        <dbReference type="Proteomes" id="UP000244201"/>
    </source>
</evidence>
<gene>
    <name evidence="2" type="ORF">SLUN_16615</name>
</gene>
<evidence type="ECO:0008006" key="4">
    <source>
        <dbReference type="Google" id="ProtNLM"/>
    </source>
</evidence>
<keyword evidence="1" id="KW-1133">Transmembrane helix</keyword>
<keyword evidence="3" id="KW-1185">Reference proteome</keyword>
<sequence length="63" mass="6518">MNLSQPTRRTIRTVVQTVLALAAGLPLIIDAVGIPQTAARVGLALVAFAVAGLALTLWQLANP</sequence>
<evidence type="ECO:0000256" key="1">
    <source>
        <dbReference type="SAM" id="Phobius"/>
    </source>
</evidence>
<organism evidence="2 3">
    <name type="scientific">Streptomyces lunaelactis</name>
    <dbReference type="NCBI Taxonomy" id="1535768"/>
    <lineage>
        <taxon>Bacteria</taxon>
        <taxon>Bacillati</taxon>
        <taxon>Actinomycetota</taxon>
        <taxon>Actinomycetes</taxon>
        <taxon>Kitasatosporales</taxon>
        <taxon>Streptomycetaceae</taxon>
        <taxon>Streptomyces</taxon>
    </lineage>
</organism>
<keyword evidence="1" id="KW-0472">Membrane</keyword>
<dbReference type="Proteomes" id="UP000244201">
    <property type="component" value="Chromosome"/>
</dbReference>
<dbReference type="RefSeq" id="WP_108149241.1">
    <property type="nucleotide sequence ID" value="NZ_CP026304.1"/>
</dbReference>
<accession>A0A2R4T3A7</accession>
<dbReference type="GeneID" id="55656894"/>
<reference evidence="2 3" key="1">
    <citation type="submission" date="2018-01" db="EMBL/GenBank/DDBJ databases">
        <title>Complete genome sequence of Streptomyces lunaelactis MM109T, a Ferroverdin A producer isolated from cave moonmilk deposits.</title>
        <authorList>
            <person name="Naome A."/>
            <person name="Martinet L."/>
            <person name="Maciejewska M."/>
            <person name="Anderssen S."/>
            <person name="Adam D."/>
            <person name="Tenconi E."/>
            <person name="Deflandre B."/>
            <person name="Arguelles-Arias A."/>
            <person name="Calusinska M."/>
            <person name="Copieters W."/>
            <person name="Karim L."/>
            <person name="Hanikenne M."/>
            <person name="Baurain D."/>
            <person name="van Wezel G."/>
            <person name="Smargiasso N."/>
            <person name="de Pauw E."/>
            <person name="Delfosse P."/>
            <person name="Rigali S."/>
        </authorList>
    </citation>
    <scope>NUCLEOTIDE SEQUENCE [LARGE SCALE GENOMIC DNA]</scope>
    <source>
        <strain evidence="2 3">MM109</strain>
    </source>
</reference>
<feature type="transmembrane region" description="Helical" evidence="1">
    <location>
        <begin position="41"/>
        <end position="61"/>
    </location>
</feature>
<evidence type="ECO:0000313" key="2">
    <source>
        <dbReference type="EMBL" id="AVZ73564.1"/>
    </source>
</evidence>